<reference evidence="2 3" key="1">
    <citation type="submission" date="2014-05" db="EMBL/GenBank/DDBJ databases">
        <title>Draft Genome Sequence of Kitasatospora cheerisanensis KCTC 2395.</title>
        <authorList>
            <person name="Nam D.H."/>
        </authorList>
    </citation>
    <scope>NUCLEOTIDE SEQUENCE [LARGE SCALE GENOMIC DNA]</scope>
    <source>
        <strain evidence="2 3">KCTC 2395</strain>
    </source>
</reference>
<dbReference type="AlphaFoldDB" id="A0A066YR65"/>
<feature type="compositionally biased region" description="Low complexity" evidence="1">
    <location>
        <begin position="52"/>
        <end position="62"/>
    </location>
</feature>
<comment type="caution">
    <text evidence="2">The sequence shown here is derived from an EMBL/GenBank/DDBJ whole genome shotgun (WGS) entry which is preliminary data.</text>
</comment>
<evidence type="ECO:0000313" key="2">
    <source>
        <dbReference type="EMBL" id="KDN80576.1"/>
    </source>
</evidence>
<keyword evidence="3" id="KW-1185">Reference proteome</keyword>
<evidence type="ECO:0000313" key="3">
    <source>
        <dbReference type="Proteomes" id="UP000027178"/>
    </source>
</evidence>
<proteinExistence type="predicted"/>
<sequence>MGPPRRHGGPGRAGRRGAPAGGFSGLGGEEEQSSGFGFGSEADDVGERADDQQGAVVADAAVPVPVGGCLAVERTRRFRRVGAGPAGRCRGPPIGRGAGRRCRGRPSRPRRAPDGPSGSDSRRRQTLLRVGI</sequence>
<dbReference type="Proteomes" id="UP000027178">
    <property type="component" value="Unassembled WGS sequence"/>
</dbReference>
<name>A0A066YR65_9ACTN</name>
<gene>
    <name evidence="2" type="ORF">KCH_76250</name>
</gene>
<feature type="compositionally biased region" description="Low complexity" evidence="1">
    <location>
        <begin position="81"/>
        <end position="95"/>
    </location>
</feature>
<feature type="region of interest" description="Disordered" evidence="1">
    <location>
        <begin position="1"/>
        <end position="62"/>
    </location>
</feature>
<evidence type="ECO:0000256" key="1">
    <source>
        <dbReference type="SAM" id="MobiDB-lite"/>
    </source>
</evidence>
<dbReference type="EMBL" id="JNBY01000169">
    <property type="protein sequence ID" value="KDN80576.1"/>
    <property type="molecule type" value="Genomic_DNA"/>
</dbReference>
<feature type="compositionally biased region" description="Basic residues" evidence="1">
    <location>
        <begin position="1"/>
        <end position="15"/>
    </location>
</feature>
<organism evidence="2 3">
    <name type="scientific">Kitasatospora cheerisanensis KCTC 2395</name>
    <dbReference type="NCBI Taxonomy" id="1348663"/>
    <lineage>
        <taxon>Bacteria</taxon>
        <taxon>Bacillati</taxon>
        <taxon>Actinomycetota</taxon>
        <taxon>Actinomycetes</taxon>
        <taxon>Kitasatosporales</taxon>
        <taxon>Streptomycetaceae</taxon>
        <taxon>Kitasatospora</taxon>
    </lineage>
</organism>
<protein>
    <submittedName>
        <fullName evidence="2">Uncharacterized protein</fullName>
    </submittedName>
</protein>
<dbReference type="HOGENOM" id="CLU_1914266_0_0_11"/>
<feature type="compositionally biased region" description="Basic residues" evidence="1">
    <location>
        <begin position="98"/>
        <end position="110"/>
    </location>
</feature>
<feature type="region of interest" description="Disordered" evidence="1">
    <location>
        <begin position="80"/>
        <end position="132"/>
    </location>
</feature>
<accession>A0A066YR65</accession>